<sequence>MAKIVNRMNKKITYTIIDTPLFCCIQWLYLASILGEDKINIITHSQAPIIEEKINILPLGLLTRRKVKVDLFIATWSLSESSKLAQDYVHSIDFFGAKHLLVAFQESSESLPDAYRIKDILAARGATIQAID</sequence>
<reference evidence="2" key="1">
    <citation type="journal article" date="2014" name="Front. Microbiol.">
        <title>High frequency of phylogenetically diverse reductive dehalogenase-homologous genes in deep subseafloor sedimentary metagenomes.</title>
        <authorList>
            <person name="Kawai M."/>
            <person name="Futagami T."/>
            <person name="Toyoda A."/>
            <person name="Takaki Y."/>
            <person name="Nishi S."/>
            <person name="Hori S."/>
            <person name="Arai W."/>
            <person name="Tsubouchi T."/>
            <person name="Morono Y."/>
            <person name="Uchiyama I."/>
            <person name="Ito T."/>
            <person name="Fujiyama A."/>
            <person name="Inagaki F."/>
            <person name="Takami H."/>
        </authorList>
    </citation>
    <scope>NUCLEOTIDE SEQUENCE</scope>
    <source>
        <strain evidence="2">Expedition CK06-06</strain>
    </source>
</reference>
<evidence type="ECO:0000313" key="2">
    <source>
        <dbReference type="EMBL" id="GAI40710.1"/>
    </source>
</evidence>
<feature type="non-terminal residue" evidence="2">
    <location>
        <position position="132"/>
    </location>
</feature>
<feature type="transmembrane region" description="Helical" evidence="1">
    <location>
        <begin position="12"/>
        <end position="30"/>
    </location>
</feature>
<gene>
    <name evidence="2" type="ORF">S06H3_51986</name>
</gene>
<proteinExistence type="predicted"/>
<dbReference type="EMBL" id="BARV01033028">
    <property type="protein sequence ID" value="GAI40710.1"/>
    <property type="molecule type" value="Genomic_DNA"/>
</dbReference>
<accession>X1PNU5</accession>
<dbReference type="AlphaFoldDB" id="X1PNU5"/>
<organism evidence="2">
    <name type="scientific">marine sediment metagenome</name>
    <dbReference type="NCBI Taxonomy" id="412755"/>
    <lineage>
        <taxon>unclassified sequences</taxon>
        <taxon>metagenomes</taxon>
        <taxon>ecological metagenomes</taxon>
    </lineage>
</organism>
<keyword evidence="1" id="KW-0812">Transmembrane</keyword>
<comment type="caution">
    <text evidence="2">The sequence shown here is derived from an EMBL/GenBank/DDBJ whole genome shotgun (WGS) entry which is preliminary data.</text>
</comment>
<protein>
    <submittedName>
        <fullName evidence="2">Uncharacterized protein</fullName>
    </submittedName>
</protein>
<evidence type="ECO:0000256" key="1">
    <source>
        <dbReference type="SAM" id="Phobius"/>
    </source>
</evidence>
<name>X1PNU5_9ZZZZ</name>
<keyword evidence="1" id="KW-1133">Transmembrane helix</keyword>
<keyword evidence="1" id="KW-0472">Membrane</keyword>